<evidence type="ECO:0000256" key="5">
    <source>
        <dbReference type="SAM" id="MobiDB-lite"/>
    </source>
</evidence>
<dbReference type="Pfam" id="PF25967">
    <property type="entry name" value="RND-MFP_C"/>
    <property type="match status" value="1"/>
</dbReference>
<dbReference type="GO" id="GO:0015562">
    <property type="term" value="F:efflux transmembrane transporter activity"/>
    <property type="evidence" value="ECO:0007669"/>
    <property type="project" value="TreeGrafter"/>
</dbReference>
<accession>A0A4S3KPU7</accession>
<feature type="domain" description="Multidrug resistance protein MdtA-like barrel-sandwich hybrid" evidence="6">
    <location>
        <begin position="61"/>
        <end position="209"/>
    </location>
</feature>
<dbReference type="GO" id="GO:1990281">
    <property type="term" value="C:efflux pump complex"/>
    <property type="evidence" value="ECO:0007669"/>
    <property type="project" value="TreeGrafter"/>
</dbReference>
<dbReference type="Pfam" id="PF26002">
    <property type="entry name" value="Beta-barrel_AprE"/>
    <property type="match status" value="1"/>
</dbReference>
<keyword evidence="4" id="KW-0175">Coiled coil</keyword>
<dbReference type="Gene3D" id="2.40.30.170">
    <property type="match status" value="1"/>
</dbReference>
<dbReference type="Gene3D" id="2.40.420.20">
    <property type="match status" value="1"/>
</dbReference>
<reference evidence="9 10" key="1">
    <citation type="submission" date="2017-02" db="EMBL/GenBank/DDBJ databases">
        <title>Whole genome sequencing of Metallibacterium scheffleri DSM 24874 (T).</title>
        <authorList>
            <person name="Kumar S."/>
            <person name="Patil P."/>
            <person name="Patil P.B."/>
        </authorList>
    </citation>
    <scope>NUCLEOTIDE SEQUENCE [LARGE SCALE GENOMIC DNA]</scope>
    <source>
        <strain evidence="9 10">DSM 24874</strain>
    </source>
</reference>
<dbReference type="InterPro" id="IPR006143">
    <property type="entry name" value="RND_pump_MFP"/>
</dbReference>
<dbReference type="RefSeq" id="WP_081127276.1">
    <property type="nucleotide sequence ID" value="NZ_LDOS01000002.1"/>
</dbReference>
<evidence type="ECO:0000256" key="1">
    <source>
        <dbReference type="ARBA" id="ARBA00004196"/>
    </source>
</evidence>
<dbReference type="NCBIfam" id="TIGR01730">
    <property type="entry name" value="RND_mfp"/>
    <property type="match status" value="1"/>
</dbReference>
<dbReference type="EMBL" id="MWQO01000017">
    <property type="protein sequence ID" value="THD10989.1"/>
    <property type="molecule type" value="Genomic_DNA"/>
</dbReference>
<keyword evidence="10" id="KW-1185">Reference proteome</keyword>
<dbReference type="Pfam" id="PF25917">
    <property type="entry name" value="BSH_RND"/>
    <property type="match status" value="1"/>
</dbReference>
<organism evidence="9 10">
    <name type="scientific">Metallibacterium scheffleri</name>
    <dbReference type="NCBI Taxonomy" id="993689"/>
    <lineage>
        <taxon>Bacteria</taxon>
        <taxon>Pseudomonadati</taxon>
        <taxon>Pseudomonadota</taxon>
        <taxon>Gammaproteobacteria</taxon>
        <taxon>Lysobacterales</taxon>
        <taxon>Rhodanobacteraceae</taxon>
        <taxon>Metallibacterium</taxon>
    </lineage>
</organism>
<dbReference type="Proteomes" id="UP000307749">
    <property type="component" value="Unassembled WGS sequence"/>
</dbReference>
<name>A0A4S3KPU7_9GAMM</name>
<dbReference type="InterPro" id="IPR058627">
    <property type="entry name" value="MdtA-like_C"/>
</dbReference>
<evidence type="ECO:0000256" key="3">
    <source>
        <dbReference type="ARBA" id="ARBA00022448"/>
    </source>
</evidence>
<protein>
    <submittedName>
        <fullName evidence="9">Uncharacterized protein</fullName>
    </submittedName>
</protein>
<evidence type="ECO:0000313" key="10">
    <source>
        <dbReference type="Proteomes" id="UP000307749"/>
    </source>
</evidence>
<feature type="domain" description="AprE-like beta-barrel" evidence="8">
    <location>
        <begin position="225"/>
        <end position="306"/>
    </location>
</feature>
<comment type="similarity">
    <text evidence="2">Belongs to the membrane fusion protein (MFP) (TC 8.A.1) family.</text>
</comment>
<comment type="caution">
    <text evidence="9">The sequence shown here is derived from an EMBL/GenBank/DDBJ whole genome shotgun (WGS) entry which is preliminary data.</text>
</comment>
<feature type="coiled-coil region" evidence="4">
    <location>
        <begin position="100"/>
        <end position="134"/>
    </location>
</feature>
<evidence type="ECO:0000259" key="7">
    <source>
        <dbReference type="Pfam" id="PF25967"/>
    </source>
</evidence>
<dbReference type="Gene3D" id="2.40.50.100">
    <property type="match status" value="1"/>
</dbReference>
<dbReference type="STRING" id="993689.GCA_002077135_01997"/>
<evidence type="ECO:0000259" key="8">
    <source>
        <dbReference type="Pfam" id="PF26002"/>
    </source>
</evidence>
<proteinExistence type="inferred from homology"/>
<dbReference type="Gene3D" id="1.10.287.470">
    <property type="entry name" value="Helix hairpin bin"/>
    <property type="match status" value="1"/>
</dbReference>
<dbReference type="AlphaFoldDB" id="A0A4S3KPU7"/>
<evidence type="ECO:0000256" key="4">
    <source>
        <dbReference type="SAM" id="Coils"/>
    </source>
</evidence>
<evidence type="ECO:0000259" key="6">
    <source>
        <dbReference type="Pfam" id="PF25917"/>
    </source>
</evidence>
<feature type="region of interest" description="Disordered" evidence="5">
    <location>
        <begin position="395"/>
        <end position="414"/>
    </location>
</feature>
<gene>
    <name evidence="9" type="ORF">B1806_05470</name>
</gene>
<dbReference type="InterPro" id="IPR058982">
    <property type="entry name" value="Beta-barrel_AprE"/>
</dbReference>
<feature type="domain" description="Multidrug resistance protein MdtA-like C-terminal permuted SH3" evidence="7">
    <location>
        <begin position="333"/>
        <end position="376"/>
    </location>
</feature>
<dbReference type="OrthoDB" id="5696526at2"/>
<keyword evidence="3" id="KW-0813">Transport</keyword>
<comment type="subcellular location">
    <subcellularLocation>
        <location evidence="1">Cell envelope</location>
    </subcellularLocation>
</comment>
<sequence>MTGKRKGLIAAGILAAGVILVLIGVAGHRDAGTKVEVSKVEPRLVRSSILAGGVMNYLDPVELKPQVIGRIIAIPVKEGQRVTAGEVVLRLDPRVYEAAVQQAQASVQQAQTAIESQRLTMVNLEQQVARQRALFKRGLVDANSFDNLQNTLAIARVQLQSQRESLSIAQAQLSQAQETLAKTVIRTPIDGVVTRLPVKVGETVIAGTNIPGSTLMSIANPAEIIADVQVDEADIAHVKPGTEADLHAVSFPHAKLKGKVIFIASSVTQNLTTATAGRNFEVKIALQGKDLPHILPGMSCRAEIFTRSAPNALAVPVQAVLYDNTPGTKSLDADSGAYVFVVKNGKVQKAPVTTGLSSDTWQAISKGLQAGEQVVSGPYQTLHALTAGEAVQIEKPKPAAAAPKDSGSITVRAS</sequence>
<dbReference type="SUPFAM" id="SSF111369">
    <property type="entry name" value="HlyD-like secretion proteins"/>
    <property type="match status" value="1"/>
</dbReference>
<dbReference type="PANTHER" id="PTHR30469">
    <property type="entry name" value="MULTIDRUG RESISTANCE PROTEIN MDTA"/>
    <property type="match status" value="1"/>
</dbReference>
<dbReference type="InterPro" id="IPR058625">
    <property type="entry name" value="MdtA-like_BSH"/>
</dbReference>
<evidence type="ECO:0000256" key="2">
    <source>
        <dbReference type="ARBA" id="ARBA00009477"/>
    </source>
</evidence>
<evidence type="ECO:0000313" key="9">
    <source>
        <dbReference type="EMBL" id="THD10989.1"/>
    </source>
</evidence>